<feature type="compositionally biased region" description="Basic and acidic residues" evidence="14">
    <location>
        <begin position="81"/>
        <end position="98"/>
    </location>
</feature>
<protein>
    <recommendedName>
        <fullName evidence="3 13">Ribosomal RNA-processing protein 8</fullName>
        <ecNumber evidence="13">2.1.1.-</ecNumber>
    </recommendedName>
</protein>
<evidence type="ECO:0000313" key="16">
    <source>
        <dbReference type="Proteomes" id="UP000887568"/>
    </source>
</evidence>
<evidence type="ECO:0000256" key="10">
    <source>
        <dbReference type="ARBA" id="ARBA00023015"/>
    </source>
</evidence>
<sequence length="577" mass="65410">MDFLGVCDSGEWGDTSDAKDLHSKLFSPQTGAVEARPKSKKFKATKKKQATVGEKQSDSRDIHVKKPRENKTSAKLQHGSVNKETETSGTSVKREKVTTKKKKKRKIDTSESEVPVKKKKAKKALPSTATPVAQGEQNKELNSQQNDDNETLGEDRTINVDQIKKKRKRKPRNNKFKTAEFGYVAKPSETRTLDAESEIRNQNGKSIARTLEVKGEVKDGNKKVGKKRSKKRKVKKPAKTQINQRTPSKNNVDRTKDKSEGFAQLSSPGDKVQKKASENLDQKSKTENDVSEERTKRNRKMKRANVKIDSQLSKEEIEPVDRQHLKSATKCEKLEGGKLAVSQDEDISEEPLPDLSAKQALKSKMEAKLQSAHFRFLNERLYKTTGSEAQQMMAQDRESFDIYHRGFAQQVRQWPVNPVDKFIEDLKSRPENLTVGDFGCGDAQIARSVSQTIHSFDLCALNEHVTVCDMEKVPLKNNCLDVAIFCLSLMGTNWISYIKEANRVLKMKGQLKIAEVASRFASVAEFLKIMKQLGFKKESKDFSNKMFLMFDFTKEASTKKVELERGEVLKPCLYKRR</sequence>
<dbReference type="GO" id="GO:0042149">
    <property type="term" value="P:cellular response to glucose starvation"/>
    <property type="evidence" value="ECO:0007669"/>
    <property type="project" value="TreeGrafter"/>
</dbReference>
<dbReference type="RefSeq" id="XP_038063082.1">
    <property type="nucleotide sequence ID" value="XM_038207154.1"/>
</dbReference>
<feature type="compositionally biased region" description="Basic residues" evidence="14">
    <location>
        <begin position="38"/>
        <end position="49"/>
    </location>
</feature>
<accession>A0A914AHC0</accession>
<keyword evidence="5 13" id="KW-0698">rRNA processing</keyword>
<dbReference type="GO" id="GO:0046015">
    <property type="term" value="P:regulation of transcription by glucose"/>
    <property type="evidence" value="ECO:0007669"/>
    <property type="project" value="TreeGrafter"/>
</dbReference>
<feature type="compositionally biased region" description="Basic and acidic residues" evidence="14">
    <location>
        <begin position="251"/>
        <end position="260"/>
    </location>
</feature>
<evidence type="ECO:0000256" key="13">
    <source>
        <dbReference type="RuleBase" id="RU365074"/>
    </source>
</evidence>
<dbReference type="InterPro" id="IPR007823">
    <property type="entry name" value="RRP8"/>
</dbReference>
<keyword evidence="6 13" id="KW-0489">Methyltransferase</keyword>
<dbReference type="GO" id="GO:0005677">
    <property type="term" value="C:chromatin silencing complex"/>
    <property type="evidence" value="ECO:0007669"/>
    <property type="project" value="TreeGrafter"/>
</dbReference>
<dbReference type="PANTHER" id="PTHR12787">
    <property type="entry name" value="RIBOSOMAL RNA-PROCESSING PROTEIN 8"/>
    <property type="match status" value="1"/>
</dbReference>
<feature type="compositionally biased region" description="Basic residues" evidence="14">
    <location>
        <begin position="223"/>
        <end position="238"/>
    </location>
</feature>
<evidence type="ECO:0000256" key="14">
    <source>
        <dbReference type="SAM" id="MobiDB-lite"/>
    </source>
</evidence>
<dbReference type="EC" id="2.1.1.-" evidence="13"/>
<evidence type="ECO:0000256" key="7">
    <source>
        <dbReference type="ARBA" id="ARBA00022679"/>
    </source>
</evidence>
<feature type="compositionally biased region" description="Basic residues" evidence="14">
    <location>
        <begin position="296"/>
        <end position="305"/>
    </location>
</feature>
<dbReference type="FunFam" id="3.40.50.150:FF:000068">
    <property type="entry name" value="Ribosomal RNA-processing protein 8"/>
    <property type="match status" value="1"/>
</dbReference>
<dbReference type="GO" id="GO:0032259">
    <property type="term" value="P:methylation"/>
    <property type="evidence" value="ECO:0007669"/>
    <property type="project" value="UniProtKB-KW"/>
</dbReference>
<keyword evidence="4" id="KW-0678">Repressor</keyword>
<dbReference type="SUPFAM" id="SSF53335">
    <property type="entry name" value="S-adenosyl-L-methionine-dependent methyltransferases"/>
    <property type="match status" value="1"/>
</dbReference>
<dbReference type="CTD" id="23378"/>
<dbReference type="RefSeq" id="XP_038063081.1">
    <property type="nucleotide sequence ID" value="XM_038207153.1"/>
</dbReference>
<dbReference type="GO" id="GO:0000183">
    <property type="term" value="P:rDNA heterochromatin formation"/>
    <property type="evidence" value="ECO:0007669"/>
    <property type="project" value="TreeGrafter"/>
</dbReference>
<dbReference type="Pfam" id="PF05148">
    <property type="entry name" value="Methyltransf_8"/>
    <property type="match status" value="1"/>
</dbReference>
<feature type="compositionally biased region" description="Basic and acidic residues" evidence="14">
    <location>
        <begin position="188"/>
        <end position="199"/>
    </location>
</feature>
<dbReference type="EnsemblMetazoa" id="XM_038207153.1">
    <property type="protein sequence ID" value="XP_038063081.1"/>
    <property type="gene ID" value="LOC119733788"/>
</dbReference>
<evidence type="ECO:0000256" key="11">
    <source>
        <dbReference type="ARBA" id="ARBA00023163"/>
    </source>
</evidence>
<comment type="subcellular location">
    <subcellularLocation>
        <location evidence="1 13">Nucleus</location>
        <location evidence="1 13">Nucleolus</location>
    </subcellularLocation>
</comment>
<evidence type="ECO:0000256" key="12">
    <source>
        <dbReference type="ARBA" id="ARBA00023242"/>
    </source>
</evidence>
<dbReference type="GO" id="GO:0006364">
    <property type="term" value="P:rRNA processing"/>
    <property type="evidence" value="ECO:0007669"/>
    <property type="project" value="UniProtKB-UniRule"/>
</dbReference>
<dbReference type="RefSeq" id="XP_038063083.1">
    <property type="nucleotide sequence ID" value="XM_038207155.1"/>
</dbReference>
<keyword evidence="16" id="KW-1185">Reference proteome</keyword>
<evidence type="ECO:0000256" key="2">
    <source>
        <dbReference type="ARBA" id="ARBA00006301"/>
    </source>
</evidence>
<evidence type="ECO:0000256" key="5">
    <source>
        <dbReference type="ARBA" id="ARBA00022552"/>
    </source>
</evidence>
<evidence type="ECO:0000256" key="9">
    <source>
        <dbReference type="ARBA" id="ARBA00022853"/>
    </source>
</evidence>
<dbReference type="EnsemblMetazoa" id="XM_038207154.1">
    <property type="protein sequence ID" value="XP_038063082.1"/>
    <property type="gene ID" value="LOC119733788"/>
</dbReference>
<feature type="region of interest" description="Disordered" evidence="14">
    <location>
        <begin position="1"/>
        <end position="308"/>
    </location>
</feature>
<comment type="function">
    <text evidence="13">Probable methyltransferase required to silence rDNA.</text>
</comment>
<dbReference type="EnsemblMetazoa" id="XM_038207155.1">
    <property type="protein sequence ID" value="XP_038063083.1"/>
    <property type="gene ID" value="LOC119733788"/>
</dbReference>
<dbReference type="Proteomes" id="UP000887568">
    <property type="component" value="Unplaced"/>
</dbReference>
<dbReference type="OMA" id="WISYLKE"/>
<dbReference type="AlphaFoldDB" id="A0A914AHC0"/>
<proteinExistence type="inferred from homology"/>
<keyword evidence="7 13" id="KW-0808">Transferase</keyword>
<evidence type="ECO:0000256" key="3">
    <source>
        <dbReference type="ARBA" id="ARBA00020203"/>
    </source>
</evidence>
<keyword evidence="10" id="KW-0805">Transcription regulation</keyword>
<dbReference type="FunFam" id="1.10.10.2150:FF:000001">
    <property type="entry name" value="Ribosomal RNA-processing protein 8"/>
    <property type="match status" value="1"/>
</dbReference>
<dbReference type="OrthoDB" id="10258825at2759"/>
<evidence type="ECO:0000256" key="6">
    <source>
        <dbReference type="ARBA" id="ARBA00022603"/>
    </source>
</evidence>
<evidence type="ECO:0000313" key="15">
    <source>
        <dbReference type="EnsemblMetazoa" id="XP_038063083.1"/>
    </source>
</evidence>
<feature type="compositionally biased region" description="Basic and acidic residues" evidence="14">
    <location>
        <begin position="211"/>
        <end position="222"/>
    </location>
</feature>
<reference evidence="15" key="1">
    <citation type="submission" date="2022-11" db="UniProtKB">
        <authorList>
            <consortium name="EnsemblMetazoa"/>
        </authorList>
    </citation>
    <scope>IDENTIFICATION</scope>
</reference>
<feature type="compositionally biased region" description="Polar residues" evidence="14">
    <location>
        <begin position="240"/>
        <end position="250"/>
    </location>
</feature>
<dbReference type="GO" id="GO:0008168">
    <property type="term" value="F:methyltransferase activity"/>
    <property type="evidence" value="ECO:0007669"/>
    <property type="project" value="UniProtKB-KW"/>
</dbReference>
<name>A0A914AHC0_PATMI</name>
<dbReference type="PANTHER" id="PTHR12787:SF0">
    <property type="entry name" value="RIBOSOMAL RNA-PROCESSING PROTEIN 8"/>
    <property type="match status" value="1"/>
</dbReference>
<keyword evidence="8 13" id="KW-0949">S-adenosyl-L-methionine</keyword>
<evidence type="ECO:0000256" key="8">
    <source>
        <dbReference type="ARBA" id="ARBA00022691"/>
    </source>
</evidence>
<dbReference type="InterPro" id="IPR042036">
    <property type="entry name" value="RRP8_N"/>
</dbReference>
<evidence type="ECO:0000256" key="1">
    <source>
        <dbReference type="ARBA" id="ARBA00004604"/>
    </source>
</evidence>
<feature type="compositionally biased region" description="Basic residues" evidence="14">
    <location>
        <begin position="164"/>
        <end position="175"/>
    </location>
</feature>
<feature type="compositionally biased region" description="Basic and acidic residues" evidence="14">
    <location>
        <begin position="55"/>
        <end position="72"/>
    </location>
</feature>
<dbReference type="InterPro" id="IPR029063">
    <property type="entry name" value="SAM-dependent_MTases_sf"/>
</dbReference>
<dbReference type="GO" id="GO:0005730">
    <property type="term" value="C:nucleolus"/>
    <property type="evidence" value="ECO:0007669"/>
    <property type="project" value="UniProtKB-SubCell"/>
</dbReference>
<feature type="compositionally biased region" description="Basic and acidic residues" evidence="14">
    <location>
        <begin position="271"/>
        <end position="295"/>
    </location>
</feature>
<dbReference type="GeneID" id="119733788"/>
<evidence type="ECO:0000256" key="4">
    <source>
        <dbReference type="ARBA" id="ARBA00022491"/>
    </source>
</evidence>
<dbReference type="Gene3D" id="1.10.10.2150">
    <property type="entry name" value="Ribosomal RNA-processing protein 8, N-terminal domain"/>
    <property type="match status" value="1"/>
</dbReference>
<dbReference type="Gene3D" id="3.40.50.150">
    <property type="entry name" value="Vaccinia Virus protein VP39"/>
    <property type="match status" value="1"/>
</dbReference>
<dbReference type="GO" id="GO:0033553">
    <property type="term" value="C:rDNA heterochromatin"/>
    <property type="evidence" value="ECO:0007669"/>
    <property type="project" value="TreeGrafter"/>
</dbReference>
<comment type="similarity">
    <text evidence="2 13">Belongs to the methyltransferase superfamily. RRP8 family.</text>
</comment>
<keyword evidence="9" id="KW-0156">Chromatin regulator</keyword>
<organism evidence="15 16">
    <name type="scientific">Patiria miniata</name>
    <name type="common">Bat star</name>
    <name type="synonym">Asterina miniata</name>
    <dbReference type="NCBI Taxonomy" id="46514"/>
    <lineage>
        <taxon>Eukaryota</taxon>
        <taxon>Metazoa</taxon>
        <taxon>Echinodermata</taxon>
        <taxon>Eleutherozoa</taxon>
        <taxon>Asterozoa</taxon>
        <taxon>Asteroidea</taxon>
        <taxon>Valvatacea</taxon>
        <taxon>Valvatida</taxon>
        <taxon>Asterinidae</taxon>
        <taxon>Patiria</taxon>
    </lineage>
</organism>
<keyword evidence="11" id="KW-0804">Transcription</keyword>
<keyword evidence="12 13" id="KW-0539">Nucleus</keyword>